<evidence type="ECO:0000256" key="3">
    <source>
        <dbReference type="ARBA" id="ARBA00007971"/>
    </source>
</evidence>
<evidence type="ECO:0000256" key="8">
    <source>
        <dbReference type="ARBA" id="ARBA00023143"/>
    </source>
</evidence>
<keyword evidence="14" id="KW-0969">Cilium</keyword>
<organism evidence="14 15">
    <name type="scientific">Falsiroseomonas selenitidurans</name>
    <dbReference type="NCBI Taxonomy" id="2716335"/>
    <lineage>
        <taxon>Bacteria</taxon>
        <taxon>Pseudomonadati</taxon>
        <taxon>Pseudomonadota</taxon>
        <taxon>Alphaproteobacteria</taxon>
        <taxon>Acetobacterales</taxon>
        <taxon>Roseomonadaceae</taxon>
        <taxon>Falsiroseomonas</taxon>
    </lineage>
</organism>
<evidence type="ECO:0000256" key="5">
    <source>
        <dbReference type="ARBA" id="ARBA00022692"/>
    </source>
</evidence>
<evidence type="ECO:0000313" key="14">
    <source>
        <dbReference type="EMBL" id="NKC33996.1"/>
    </source>
</evidence>
<evidence type="ECO:0000259" key="12">
    <source>
        <dbReference type="Pfam" id="PF01514"/>
    </source>
</evidence>
<accession>A0ABX1EAZ2</accession>
<dbReference type="InterPro" id="IPR013556">
    <property type="entry name" value="Flag_M-ring_C"/>
</dbReference>
<feature type="compositionally biased region" description="Polar residues" evidence="10">
    <location>
        <begin position="317"/>
        <end position="341"/>
    </location>
</feature>
<evidence type="ECO:0000256" key="7">
    <source>
        <dbReference type="ARBA" id="ARBA00023136"/>
    </source>
</evidence>
<evidence type="ECO:0000256" key="11">
    <source>
        <dbReference type="SAM" id="Phobius"/>
    </source>
</evidence>
<dbReference type="Pfam" id="PF08345">
    <property type="entry name" value="YscJ_FliF_C"/>
    <property type="match status" value="1"/>
</dbReference>
<dbReference type="PIRSF" id="PIRSF004862">
    <property type="entry name" value="FliF"/>
    <property type="match status" value="1"/>
</dbReference>
<dbReference type="Gene3D" id="3.30.300.30">
    <property type="match status" value="1"/>
</dbReference>
<evidence type="ECO:0000256" key="2">
    <source>
        <dbReference type="ARBA" id="ARBA00004651"/>
    </source>
</evidence>
<keyword evidence="5 11" id="KW-0812">Transmembrane</keyword>
<keyword evidence="6 11" id="KW-1133">Transmembrane helix</keyword>
<dbReference type="InterPro" id="IPR043427">
    <property type="entry name" value="YscJ/FliF"/>
</dbReference>
<keyword evidence="7 11" id="KW-0472">Membrane</keyword>
<evidence type="ECO:0000256" key="10">
    <source>
        <dbReference type="SAM" id="MobiDB-lite"/>
    </source>
</evidence>
<comment type="function">
    <text evidence="9">The M ring may be actively involved in energy transduction.</text>
</comment>
<feature type="compositionally biased region" description="Low complexity" evidence="10">
    <location>
        <begin position="289"/>
        <end position="300"/>
    </location>
</feature>
<comment type="caution">
    <text evidence="14">The sequence shown here is derived from an EMBL/GenBank/DDBJ whole genome shotgun (WGS) entry which is preliminary data.</text>
</comment>
<dbReference type="Proteomes" id="UP000787635">
    <property type="component" value="Unassembled WGS sequence"/>
</dbReference>
<feature type="domain" description="Flagellar M-ring C-terminal" evidence="13">
    <location>
        <begin position="252"/>
        <end position="412"/>
    </location>
</feature>
<dbReference type="Pfam" id="PF01514">
    <property type="entry name" value="YscJ_FliF"/>
    <property type="match status" value="1"/>
</dbReference>
<keyword evidence="14" id="KW-0282">Flagellum</keyword>
<evidence type="ECO:0000256" key="4">
    <source>
        <dbReference type="ARBA" id="ARBA00022475"/>
    </source>
</evidence>
<reference evidence="14 15" key="1">
    <citation type="submission" date="2020-03" db="EMBL/GenBank/DDBJ databases">
        <title>Roseomonas selenitidurans sp. nov. isolated from urban soil.</title>
        <authorList>
            <person name="Liu H."/>
        </authorList>
    </citation>
    <scope>NUCLEOTIDE SEQUENCE [LARGE SCALE GENOMIC DNA]</scope>
    <source>
        <strain evidence="14 15">BU-1</strain>
    </source>
</reference>
<protein>
    <recommendedName>
        <fullName evidence="9">Flagellar M-ring protein</fullName>
    </recommendedName>
</protein>
<dbReference type="PANTHER" id="PTHR30046">
    <property type="entry name" value="FLAGELLAR M-RING PROTEIN"/>
    <property type="match status" value="1"/>
</dbReference>
<name>A0ABX1EAZ2_9PROT</name>
<keyword evidence="15" id="KW-1185">Reference proteome</keyword>
<keyword evidence="4" id="KW-1003">Cell membrane</keyword>
<evidence type="ECO:0000256" key="1">
    <source>
        <dbReference type="ARBA" id="ARBA00004117"/>
    </source>
</evidence>
<evidence type="ECO:0000256" key="9">
    <source>
        <dbReference type="PIRNR" id="PIRNR004862"/>
    </source>
</evidence>
<dbReference type="InterPro" id="IPR000067">
    <property type="entry name" value="FlgMring_FliF"/>
</dbReference>
<dbReference type="InterPro" id="IPR045851">
    <property type="entry name" value="AMP-bd_C_sf"/>
</dbReference>
<feature type="compositionally biased region" description="Polar residues" evidence="10">
    <location>
        <begin position="301"/>
        <end position="310"/>
    </location>
</feature>
<feature type="region of interest" description="Disordered" evidence="10">
    <location>
        <begin position="272"/>
        <end position="341"/>
    </location>
</feature>
<comment type="subcellular location">
    <subcellularLocation>
        <location evidence="1 9">Bacterial flagellum basal body</location>
    </subcellularLocation>
    <subcellularLocation>
        <location evidence="2">Cell membrane</location>
        <topology evidence="2">Multi-pass membrane protein</topology>
    </subcellularLocation>
</comment>
<evidence type="ECO:0000259" key="13">
    <source>
        <dbReference type="Pfam" id="PF08345"/>
    </source>
</evidence>
<dbReference type="EMBL" id="JAAVNE010000061">
    <property type="protein sequence ID" value="NKC33996.1"/>
    <property type="molecule type" value="Genomic_DNA"/>
</dbReference>
<keyword evidence="8 9" id="KW-0975">Bacterial flagellum</keyword>
<keyword evidence="14" id="KW-0966">Cell projection</keyword>
<feature type="compositionally biased region" description="Basic and acidic residues" evidence="10">
    <location>
        <begin position="272"/>
        <end position="283"/>
    </location>
</feature>
<gene>
    <name evidence="14" type="primary">fliF</name>
    <name evidence="14" type="ORF">HEQ75_24270</name>
</gene>
<comment type="similarity">
    <text evidence="3 9">Belongs to the FliF family.</text>
</comment>
<proteinExistence type="inferred from homology"/>
<evidence type="ECO:0000256" key="6">
    <source>
        <dbReference type="ARBA" id="ARBA00022989"/>
    </source>
</evidence>
<dbReference type="InterPro" id="IPR006182">
    <property type="entry name" value="FliF_N_dom"/>
</dbReference>
<feature type="transmembrane region" description="Helical" evidence="11">
    <location>
        <begin position="20"/>
        <end position="38"/>
    </location>
</feature>
<sequence length="549" mass="58247">MGGFGNLLAVLRGLGPMRLAALGGIGLVTLGLLGFLAMRSADPPMALLYGDLEQRDAAQVVAALERARVPHRIGANGAEVLVPVDQVARLRLQLARDGIPAGGSLGYEIFDRQGGLTATPFQQDLNRLRALEGEIARSIRTLSGVAGARVHLVLPRREPFSRERGEAQASVVLQMRGSSRLDREGVQAVLHLVSAAVPGLRPQNISIVDGRAELLARGGQALPGSEQGIALTNEELKRAQEMRLARGVEEMLERSIGLGRVRVEATVELDTDRVQTTEERFDPDNQVPRSTTSNTQNSRSGEAQNTSVANQLPGAPATQTGGPQNVDSRQEETTNYEIGHTTRSTVRQFPVLRRLSVAVLVDGVVEPAEAGGAPRFRERTSEELERISALVRGAIGFDERRGDRLEVVSLRFAEPPGVAAEEAPGLLAGMLTPALVTRLAESGLLALVALAALLLLGRPAIARLTATLEPRPAGALADGVSAAAVLGGGPDAPARIAAEQAAAEELVDVAMVEGQLRASSLQRVAALVEKHPDEALALVRRWLAPEERK</sequence>
<dbReference type="PANTHER" id="PTHR30046:SF0">
    <property type="entry name" value="FLAGELLAR M-RING PROTEIN"/>
    <property type="match status" value="1"/>
</dbReference>
<dbReference type="PRINTS" id="PR01009">
    <property type="entry name" value="FLGMRINGFLIF"/>
</dbReference>
<evidence type="ECO:0000313" key="15">
    <source>
        <dbReference type="Proteomes" id="UP000787635"/>
    </source>
</evidence>
<dbReference type="NCBIfam" id="TIGR00206">
    <property type="entry name" value="fliF"/>
    <property type="match status" value="1"/>
</dbReference>
<feature type="domain" description="Flagellar M-ring N-terminal" evidence="12">
    <location>
        <begin position="42"/>
        <end position="216"/>
    </location>
</feature>